<dbReference type="CDD" id="cd07989">
    <property type="entry name" value="LPLAT_AGPAT-like"/>
    <property type="match status" value="1"/>
</dbReference>
<dbReference type="PANTHER" id="PTHR10434">
    <property type="entry name" value="1-ACYL-SN-GLYCEROL-3-PHOSPHATE ACYLTRANSFERASE"/>
    <property type="match status" value="1"/>
</dbReference>
<protein>
    <submittedName>
        <fullName evidence="6">Lysophospholipid acyltransferase family protein</fullName>
    </submittedName>
</protein>
<dbReference type="GO" id="GO:0016746">
    <property type="term" value="F:acyltransferase activity"/>
    <property type="evidence" value="ECO:0007669"/>
    <property type="project" value="UniProtKB-KW"/>
</dbReference>
<dbReference type="EMBL" id="JBHRTI010000003">
    <property type="protein sequence ID" value="MFC3146233.1"/>
    <property type="molecule type" value="Genomic_DNA"/>
</dbReference>
<keyword evidence="4" id="KW-1133">Transmembrane helix</keyword>
<proteinExistence type="predicted"/>
<evidence type="ECO:0000256" key="4">
    <source>
        <dbReference type="SAM" id="Phobius"/>
    </source>
</evidence>
<keyword evidence="3 6" id="KW-0012">Acyltransferase</keyword>
<feature type="transmembrane region" description="Helical" evidence="4">
    <location>
        <begin position="12"/>
        <end position="35"/>
    </location>
</feature>
<organism evidence="6 7">
    <name type="scientific">Piscinibacterium candidicorallinum</name>
    <dbReference type="NCBI Taxonomy" id="1793872"/>
    <lineage>
        <taxon>Bacteria</taxon>
        <taxon>Pseudomonadati</taxon>
        <taxon>Pseudomonadota</taxon>
        <taxon>Betaproteobacteria</taxon>
        <taxon>Burkholderiales</taxon>
        <taxon>Piscinibacterium</taxon>
    </lineage>
</organism>
<evidence type="ECO:0000259" key="5">
    <source>
        <dbReference type="SMART" id="SM00563"/>
    </source>
</evidence>
<dbReference type="InterPro" id="IPR002123">
    <property type="entry name" value="Plipid/glycerol_acylTrfase"/>
</dbReference>
<dbReference type="Pfam" id="PF01553">
    <property type="entry name" value="Acyltransferase"/>
    <property type="match status" value="1"/>
</dbReference>
<gene>
    <name evidence="6" type="ORF">ACFOEN_01105</name>
</gene>
<dbReference type="RefSeq" id="WP_377302483.1">
    <property type="nucleotide sequence ID" value="NZ_CP180191.1"/>
</dbReference>
<accession>A0ABV7H0E0</accession>
<sequence>MRAFYFIRSLLYVLICTASISLYILVCVLCFPLPVSTRYKITMAWPKFSTWFASWFLGIRWQKKGWDNIPDTPCIILAKHQSAWETCFLPGYFPHELCFVYKRELNWLPFFGWGLALLDMIAINRSRGSEAFEQIVTQGRRKAAEGRWVIFFPEGTRTLPGAYKPYKTGGARLALRLGLPVLPIAINSGECWPRNAFIKTPGTITVSVGPVIRPEGHTMESLTQATEDWIEAEMRVLSPHRYAQPAPEVQTSRTASAA</sequence>
<keyword evidence="4" id="KW-0812">Transmembrane</keyword>
<reference evidence="7" key="1">
    <citation type="journal article" date="2019" name="Int. J. Syst. Evol. Microbiol.">
        <title>The Global Catalogue of Microorganisms (GCM) 10K type strain sequencing project: providing services to taxonomists for standard genome sequencing and annotation.</title>
        <authorList>
            <consortium name="The Broad Institute Genomics Platform"/>
            <consortium name="The Broad Institute Genome Sequencing Center for Infectious Disease"/>
            <person name="Wu L."/>
            <person name="Ma J."/>
        </authorList>
    </citation>
    <scope>NUCLEOTIDE SEQUENCE [LARGE SCALE GENOMIC DNA]</scope>
    <source>
        <strain evidence="7">KCTC 52168</strain>
    </source>
</reference>
<dbReference type="PANTHER" id="PTHR10434:SF40">
    <property type="entry name" value="1-ACYL-SN-GLYCEROL-3-PHOSPHATE ACYLTRANSFERASE"/>
    <property type="match status" value="1"/>
</dbReference>
<dbReference type="SMART" id="SM00563">
    <property type="entry name" value="PlsC"/>
    <property type="match status" value="1"/>
</dbReference>
<feature type="domain" description="Phospholipid/glycerol acyltransferase" evidence="5">
    <location>
        <begin position="74"/>
        <end position="189"/>
    </location>
</feature>
<keyword evidence="4" id="KW-0472">Membrane</keyword>
<evidence type="ECO:0000313" key="7">
    <source>
        <dbReference type="Proteomes" id="UP001595556"/>
    </source>
</evidence>
<evidence type="ECO:0000313" key="6">
    <source>
        <dbReference type="EMBL" id="MFC3146233.1"/>
    </source>
</evidence>
<evidence type="ECO:0000256" key="3">
    <source>
        <dbReference type="ARBA" id="ARBA00023315"/>
    </source>
</evidence>
<keyword evidence="2" id="KW-0808">Transferase</keyword>
<evidence type="ECO:0000256" key="1">
    <source>
        <dbReference type="ARBA" id="ARBA00005189"/>
    </source>
</evidence>
<name>A0ABV7H0E0_9BURK</name>
<keyword evidence="7" id="KW-1185">Reference proteome</keyword>
<dbReference type="SUPFAM" id="SSF69593">
    <property type="entry name" value="Glycerol-3-phosphate (1)-acyltransferase"/>
    <property type="match status" value="1"/>
</dbReference>
<comment type="pathway">
    <text evidence="1">Lipid metabolism.</text>
</comment>
<comment type="caution">
    <text evidence="6">The sequence shown here is derived from an EMBL/GenBank/DDBJ whole genome shotgun (WGS) entry which is preliminary data.</text>
</comment>
<evidence type="ECO:0000256" key="2">
    <source>
        <dbReference type="ARBA" id="ARBA00022679"/>
    </source>
</evidence>
<dbReference type="Proteomes" id="UP001595556">
    <property type="component" value="Unassembled WGS sequence"/>
</dbReference>